<evidence type="ECO:0000313" key="3">
    <source>
        <dbReference type="Proteomes" id="UP000030689"/>
    </source>
</evidence>
<protein>
    <recommendedName>
        <fullName evidence="1">F-box domain-containing protein</fullName>
    </recommendedName>
</protein>
<dbReference type="STRING" id="72664.V4KYF8"/>
<organism evidence="2 3">
    <name type="scientific">Eutrema salsugineum</name>
    <name type="common">Saltwater cress</name>
    <name type="synonym">Sisymbrium salsugineum</name>
    <dbReference type="NCBI Taxonomy" id="72664"/>
    <lineage>
        <taxon>Eukaryota</taxon>
        <taxon>Viridiplantae</taxon>
        <taxon>Streptophyta</taxon>
        <taxon>Embryophyta</taxon>
        <taxon>Tracheophyta</taxon>
        <taxon>Spermatophyta</taxon>
        <taxon>Magnoliopsida</taxon>
        <taxon>eudicotyledons</taxon>
        <taxon>Gunneridae</taxon>
        <taxon>Pentapetalae</taxon>
        <taxon>rosids</taxon>
        <taxon>malvids</taxon>
        <taxon>Brassicales</taxon>
        <taxon>Brassicaceae</taxon>
        <taxon>Eutremeae</taxon>
        <taxon>Eutrema</taxon>
    </lineage>
</organism>
<dbReference type="EMBL" id="KI517464">
    <property type="protein sequence ID" value="ESQ42980.1"/>
    <property type="molecule type" value="Genomic_DNA"/>
</dbReference>
<dbReference type="OMA" id="METFELC"/>
<dbReference type="PANTHER" id="PTHR31900">
    <property type="entry name" value="F-BOX/RNI SUPERFAMILY PROTEIN-RELATED"/>
    <property type="match status" value="1"/>
</dbReference>
<dbReference type="KEGG" id="eus:EUTSA_v10015855mg"/>
<dbReference type="AlphaFoldDB" id="V4KYF8"/>
<evidence type="ECO:0000259" key="1">
    <source>
        <dbReference type="PROSITE" id="PS50181"/>
    </source>
</evidence>
<dbReference type="InterPro" id="IPR050232">
    <property type="entry name" value="FBL13/AtMIF1-like"/>
</dbReference>
<accession>V4KYF8</accession>
<dbReference type="Proteomes" id="UP000030689">
    <property type="component" value="Unassembled WGS sequence"/>
</dbReference>
<dbReference type="Gramene" id="ESQ42980">
    <property type="protein sequence ID" value="ESQ42980"/>
    <property type="gene ID" value="EUTSA_v10015855mg"/>
</dbReference>
<dbReference type="PROSITE" id="PS50181">
    <property type="entry name" value="FBOX"/>
    <property type="match status" value="1"/>
</dbReference>
<dbReference type="eggNOG" id="ENOG502QVFC">
    <property type="taxonomic scope" value="Eukaryota"/>
</dbReference>
<evidence type="ECO:0000313" key="2">
    <source>
        <dbReference type="EMBL" id="ESQ42980.1"/>
    </source>
</evidence>
<dbReference type="InterPro" id="IPR001810">
    <property type="entry name" value="F-box_dom"/>
</dbReference>
<dbReference type="Pfam" id="PF00646">
    <property type="entry name" value="F-box"/>
    <property type="match status" value="1"/>
</dbReference>
<keyword evidence="3" id="KW-1185">Reference proteome</keyword>
<feature type="domain" description="F-box" evidence="1">
    <location>
        <begin position="11"/>
        <end position="59"/>
    </location>
</feature>
<dbReference type="Gene3D" id="3.80.10.10">
    <property type="entry name" value="Ribonuclease Inhibitor"/>
    <property type="match status" value="1"/>
</dbReference>
<sequence length="461" mass="53574">MDTKRVSRSQPDSLSSLPDVLLILIISLLPFKESLRTSILSKRWKNLCYEIKNIAFKEPNYMYGFNSNKVARISFVHYMHQWVSRFQGHVIESFEIHLSNPVEFVADIEYLINFAVSRRMKKLVLDFSIPSLRTTLDALLHGVVFELPASFYGLKTLESLCISACGFDPSRFTNPELLRSLSISWLSLRQVESLLSKCPLLESLSIKHCWDLDIMMIAGKIRELVFVNCDSPLKSCSFDLPNIEIFKYTGYMICLHFMSVNTMMKEVYLDFDEERELDTDPFAIFLHKAGGKFVSRLLNACRFAKTLTVCPYLLQVIQECDIPAFLLRDVDVRYLVLRTKMQPKEFMGIRLLLDNCPDLETLTIDHRTYSCHSIDPQIHWLQNISYRCLRRTLKVVVCKNFIGDFDQLQLLQYLIRTGDLLERVDVYVPDAVMKLGEWWVRDQVMTLEKTTNRAKIILHSA</sequence>
<proteinExistence type="predicted"/>
<dbReference type="InterPro" id="IPR032675">
    <property type="entry name" value="LRR_dom_sf"/>
</dbReference>
<dbReference type="SUPFAM" id="SSF81383">
    <property type="entry name" value="F-box domain"/>
    <property type="match status" value="1"/>
</dbReference>
<dbReference type="SUPFAM" id="SSF52058">
    <property type="entry name" value="L domain-like"/>
    <property type="match status" value="1"/>
</dbReference>
<gene>
    <name evidence="2" type="ORF">EUTSA_v10015855mg</name>
</gene>
<name>V4KYF8_EUTSA</name>
<dbReference type="Gene3D" id="1.20.1280.50">
    <property type="match status" value="1"/>
</dbReference>
<reference evidence="2 3" key="1">
    <citation type="journal article" date="2013" name="Front. Plant Sci.">
        <title>The Reference Genome of the Halophytic Plant Eutrema salsugineum.</title>
        <authorList>
            <person name="Yang R."/>
            <person name="Jarvis D.E."/>
            <person name="Chen H."/>
            <person name="Beilstein M.A."/>
            <person name="Grimwood J."/>
            <person name="Jenkins J."/>
            <person name="Shu S."/>
            <person name="Prochnik S."/>
            <person name="Xin M."/>
            <person name="Ma C."/>
            <person name="Schmutz J."/>
            <person name="Wing R.A."/>
            <person name="Mitchell-Olds T."/>
            <person name="Schumaker K.S."/>
            <person name="Wang X."/>
        </authorList>
    </citation>
    <scope>NUCLEOTIDE SEQUENCE [LARGE SCALE GENOMIC DNA]</scope>
</reference>
<dbReference type="PANTHER" id="PTHR31900:SF34">
    <property type="entry name" value="EMB|CAB62440.1-RELATED"/>
    <property type="match status" value="1"/>
</dbReference>
<dbReference type="InterPro" id="IPR036047">
    <property type="entry name" value="F-box-like_dom_sf"/>
</dbReference>